<evidence type="ECO:0000313" key="2">
    <source>
        <dbReference type="EMBL" id="BAV94973.1"/>
    </source>
</evidence>
<reference evidence="2 3" key="1">
    <citation type="submission" date="2014-03" db="EMBL/GenBank/DDBJ databases">
        <title>complete genome sequence of Flavobacteriaceae bacterium JBKA-6.</title>
        <authorList>
            <person name="Takano T."/>
            <person name="Nakamura Y."/>
            <person name="Takuma S."/>
            <person name="Yasuike M."/>
            <person name="Matsuyama T."/>
            <person name="Sakai T."/>
            <person name="Fujiwara A."/>
            <person name="Kimoto K."/>
            <person name="Fukuda Y."/>
            <person name="Kondo H."/>
            <person name="Hirono I."/>
            <person name="Nakayasu C."/>
        </authorList>
    </citation>
    <scope>NUCLEOTIDE SEQUENCE [LARGE SCALE GENOMIC DNA]</scope>
    <source>
        <strain evidence="2 3">JBKA-6</strain>
    </source>
</reference>
<name>A0A1J1E1Z3_9FLAO</name>
<evidence type="ECO:0000313" key="3">
    <source>
        <dbReference type="Proteomes" id="UP000243197"/>
    </source>
</evidence>
<dbReference type="GO" id="GO:0032259">
    <property type="term" value="P:methylation"/>
    <property type="evidence" value="ECO:0007669"/>
    <property type="project" value="UniProtKB-KW"/>
</dbReference>
<dbReference type="Proteomes" id="UP000243197">
    <property type="component" value="Chromosome"/>
</dbReference>
<dbReference type="InterPro" id="IPR029063">
    <property type="entry name" value="SAM-dependent_MTases_sf"/>
</dbReference>
<dbReference type="RefSeq" id="WP_096686386.1">
    <property type="nucleotide sequence ID" value="NZ_AP014564.1"/>
</dbReference>
<feature type="domain" description="Methyltransferase type 11" evidence="1">
    <location>
        <begin position="48"/>
        <end position="141"/>
    </location>
</feature>
<dbReference type="SUPFAM" id="SSF53335">
    <property type="entry name" value="S-adenosyl-L-methionine-dependent methyltransferases"/>
    <property type="match status" value="1"/>
</dbReference>
<proteinExistence type="predicted"/>
<accession>A0A1J1E1Z3</accession>
<gene>
    <name evidence="2" type="ORF">JBKA6_0960</name>
</gene>
<dbReference type="KEGG" id="ise:JBKA6_0960"/>
<dbReference type="EMBL" id="AP014564">
    <property type="protein sequence ID" value="BAV94973.1"/>
    <property type="molecule type" value="Genomic_DNA"/>
</dbReference>
<dbReference type="Gene3D" id="3.40.50.150">
    <property type="entry name" value="Vaccinia Virus protein VP39"/>
    <property type="match status" value="1"/>
</dbReference>
<dbReference type="AlphaFoldDB" id="A0A1J1E1Z3"/>
<keyword evidence="2" id="KW-0808">Transferase</keyword>
<keyword evidence="3" id="KW-1185">Reference proteome</keyword>
<dbReference type="Pfam" id="PF08241">
    <property type="entry name" value="Methyltransf_11"/>
    <property type="match status" value="1"/>
</dbReference>
<evidence type="ECO:0000259" key="1">
    <source>
        <dbReference type="Pfam" id="PF08241"/>
    </source>
</evidence>
<organism evidence="2 3">
    <name type="scientific">Ichthyobacterium seriolicida</name>
    <dbReference type="NCBI Taxonomy" id="242600"/>
    <lineage>
        <taxon>Bacteria</taxon>
        <taxon>Pseudomonadati</taxon>
        <taxon>Bacteroidota</taxon>
        <taxon>Flavobacteriia</taxon>
        <taxon>Flavobacteriales</taxon>
        <taxon>Ichthyobacteriaceae</taxon>
        <taxon>Ichthyobacterium</taxon>
    </lineage>
</organism>
<protein>
    <submittedName>
        <fullName evidence="2">Methyltransferase</fullName>
    </submittedName>
</protein>
<dbReference type="GO" id="GO:0008757">
    <property type="term" value="F:S-adenosylmethionine-dependent methyltransferase activity"/>
    <property type="evidence" value="ECO:0007669"/>
    <property type="project" value="InterPro"/>
</dbReference>
<dbReference type="InterPro" id="IPR013216">
    <property type="entry name" value="Methyltransf_11"/>
</dbReference>
<keyword evidence="2" id="KW-0489">Methyltransferase</keyword>
<sequence length="257" mass="29165">MTDTISESSQGHWVLAKMGKRVLRPGGKELTRWLIENIDINPKSSVVEFAPGLGLTALLALEYKPSMYTGIEMIEDVANSLEKKIGSSNVKIVIANANKTSLSDEVATQVYGEAMLTMQSDNQKSDIIKEAYRILKKGGLYGIHELELVPNEIPDDHKKKIRLALSKEIKVNARPLTENEWVNILVKEGFKIKKIYRQPMRLLEIRRVIADEGVFNTLKILINVLSHPLERKRILAMRKLFFKYKPHMSSISIIAEK</sequence>
<dbReference type="OrthoDB" id="43862at2"/>